<keyword evidence="3" id="KW-1185">Reference proteome</keyword>
<dbReference type="InterPro" id="IPR036645">
    <property type="entry name" value="Elafin-like_sf"/>
</dbReference>
<dbReference type="GO" id="GO:0005576">
    <property type="term" value="C:extracellular region"/>
    <property type="evidence" value="ECO:0007669"/>
    <property type="project" value="InterPro"/>
</dbReference>
<reference evidence="3" key="1">
    <citation type="submission" date="2013-03" db="EMBL/GenBank/DDBJ databases">
        <authorList>
            <person name="Jeffery W."/>
            <person name="Warren W."/>
            <person name="Wilson R.K."/>
        </authorList>
    </citation>
    <scope>NUCLEOTIDE SEQUENCE</scope>
    <source>
        <strain evidence="3">female</strain>
    </source>
</reference>
<sequence length="89" mass="9649">MKNGSVAAMIKAKILNLNRSAEFTAKPGVCPHAHPGLSPGPVLGCEWDTDCPGWQKCCQTENSLRCVDPHTQVKNLVSYAWFPLVIITG</sequence>
<dbReference type="InParanoid" id="A0A3B1IDV4"/>
<dbReference type="GO" id="GO:0030414">
    <property type="term" value="F:peptidase inhibitor activity"/>
    <property type="evidence" value="ECO:0007669"/>
    <property type="project" value="InterPro"/>
</dbReference>
<reference evidence="2" key="4">
    <citation type="submission" date="2025-09" db="UniProtKB">
        <authorList>
            <consortium name="Ensembl"/>
        </authorList>
    </citation>
    <scope>IDENTIFICATION</scope>
</reference>
<reference evidence="3" key="2">
    <citation type="journal article" date="2014" name="Nat. Commun.">
        <title>The cavefish genome reveals candidate genes for eye loss.</title>
        <authorList>
            <person name="McGaugh S.E."/>
            <person name="Gross J.B."/>
            <person name="Aken B."/>
            <person name="Blin M."/>
            <person name="Borowsky R."/>
            <person name="Chalopin D."/>
            <person name="Hinaux H."/>
            <person name="Jeffery W.R."/>
            <person name="Keene A."/>
            <person name="Ma L."/>
            <person name="Minx P."/>
            <person name="Murphy D."/>
            <person name="O'Quin K.E."/>
            <person name="Retaux S."/>
            <person name="Rohner N."/>
            <person name="Searle S.M."/>
            <person name="Stahl B.A."/>
            <person name="Tabin C."/>
            <person name="Volff J.N."/>
            <person name="Yoshizawa M."/>
            <person name="Warren W.C."/>
        </authorList>
    </citation>
    <scope>NUCLEOTIDE SEQUENCE [LARGE SCALE GENOMIC DNA]</scope>
    <source>
        <strain evidence="3">female</strain>
    </source>
</reference>
<dbReference type="Gene3D" id="4.10.75.10">
    <property type="entry name" value="Elafin-like"/>
    <property type="match status" value="1"/>
</dbReference>
<dbReference type="SMART" id="SM00217">
    <property type="entry name" value="WAP"/>
    <property type="match status" value="1"/>
</dbReference>
<evidence type="ECO:0000313" key="2">
    <source>
        <dbReference type="Ensembl" id="ENSAMXP00000027755.1"/>
    </source>
</evidence>
<dbReference type="AlphaFoldDB" id="A0A3B1IDV4"/>
<dbReference type="STRING" id="7994.ENSAMXP00000027755"/>
<feature type="domain" description="WAP" evidence="1">
    <location>
        <begin position="23"/>
        <end position="70"/>
    </location>
</feature>
<organism evidence="2 3">
    <name type="scientific">Astyanax mexicanus</name>
    <name type="common">Blind cave fish</name>
    <name type="synonym">Astyanax fasciatus mexicanus</name>
    <dbReference type="NCBI Taxonomy" id="7994"/>
    <lineage>
        <taxon>Eukaryota</taxon>
        <taxon>Metazoa</taxon>
        <taxon>Chordata</taxon>
        <taxon>Craniata</taxon>
        <taxon>Vertebrata</taxon>
        <taxon>Euteleostomi</taxon>
        <taxon>Actinopterygii</taxon>
        <taxon>Neopterygii</taxon>
        <taxon>Teleostei</taxon>
        <taxon>Ostariophysi</taxon>
        <taxon>Characiformes</taxon>
        <taxon>Characoidei</taxon>
        <taxon>Acestrorhamphidae</taxon>
        <taxon>Acestrorhamphinae</taxon>
        <taxon>Astyanax</taxon>
    </lineage>
</organism>
<dbReference type="Ensembl" id="ENSAMXT00000036520.1">
    <property type="protein sequence ID" value="ENSAMXP00000027755.1"/>
    <property type="gene ID" value="ENSAMXG00000041706.1"/>
</dbReference>
<evidence type="ECO:0000313" key="3">
    <source>
        <dbReference type="Proteomes" id="UP000018467"/>
    </source>
</evidence>
<dbReference type="PROSITE" id="PS51390">
    <property type="entry name" value="WAP"/>
    <property type="match status" value="1"/>
</dbReference>
<protein>
    <recommendedName>
        <fullName evidence="1">WAP domain-containing protein</fullName>
    </recommendedName>
</protein>
<dbReference type="Proteomes" id="UP000018467">
    <property type="component" value="Unassembled WGS sequence"/>
</dbReference>
<reference evidence="2" key="3">
    <citation type="submission" date="2025-08" db="UniProtKB">
        <authorList>
            <consortium name="Ensembl"/>
        </authorList>
    </citation>
    <scope>IDENTIFICATION</scope>
</reference>
<dbReference type="GeneTree" id="ENSGT00940000179338"/>
<name>A0A3B1IDV4_ASTMX</name>
<evidence type="ECO:0000259" key="1">
    <source>
        <dbReference type="PROSITE" id="PS51390"/>
    </source>
</evidence>
<accession>A0A3B1IDV4</accession>
<dbReference type="InterPro" id="IPR008197">
    <property type="entry name" value="WAP_dom"/>
</dbReference>
<dbReference type="SUPFAM" id="SSF57256">
    <property type="entry name" value="Elafin-like"/>
    <property type="match status" value="1"/>
</dbReference>
<dbReference type="Bgee" id="ENSAMXG00000041706">
    <property type="expression patterns" value="Expressed in olfactory epithelium and 7 other cell types or tissues"/>
</dbReference>
<dbReference type="Pfam" id="PF00095">
    <property type="entry name" value="WAP"/>
    <property type="match status" value="1"/>
</dbReference>
<proteinExistence type="predicted"/>